<dbReference type="RefSeq" id="WP_064607639.1">
    <property type="nucleotide sequence ID" value="NZ_LXHE01000026.1"/>
</dbReference>
<evidence type="ECO:0000313" key="2">
    <source>
        <dbReference type="Proteomes" id="UP000078446"/>
    </source>
</evidence>
<dbReference type="EMBL" id="LXHE01000026">
    <property type="protein sequence ID" value="OAU98764.1"/>
    <property type="molecule type" value="Genomic_DNA"/>
</dbReference>
<dbReference type="InterPro" id="IPR026337">
    <property type="entry name" value="AKG_HExxH"/>
</dbReference>
<reference evidence="1 2" key="1">
    <citation type="journal article" date="2016" name="Genome Biol. Evol.">
        <title>Comparative Genomic Analyses of the Moraxella catarrhalis Serosensitive and Seroresistant Lineages Demonstrate Their Independent Evolution.</title>
        <authorList>
            <person name="Earl J.P."/>
            <person name="de Vries S.P."/>
            <person name="Ahmed A."/>
            <person name="Powell E."/>
            <person name="Schultz M.P."/>
            <person name="Hermans P.W."/>
            <person name="Hill D.J."/>
            <person name="Zhou Z."/>
            <person name="Constantinidou C.I."/>
            <person name="Hu F.Z."/>
            <person name="Bootsma H.J."/>
            <person name="Ehrlich G.D."/>
        </authorList>
    </citation>
    <scope>NUCLEOTIDE SEQUENCE [LARGE SCALE GENOMIC DNA]</scope>
    <source>
        <strain evidence="1 2">Z7574</strain>
    </source>
</reference>
<name>A0A198XEK5_MORCA</name>
<comment type="caution">
    <text evidence="1">The sequence shown here is derived from an EMBL/GenBank/DDBJ whole genome shotgun (WGS) entry which is preliminary data.</text>
</comment>
<organism evidence="1 2">
    <name type="scientific">Moraxella catarrhalis</name>
    <name type="common">Branhamella catarrhalis</name>
    <dbReference type="NCBI Taxonomy" id="480"/>
    <lineage>
        <taxon>Bacteria</taxon>
        <taxon>Pseudomonadati</taxon>
        <taxon>Pseudomonadota</taxon>
        <taxon>Gammaproteobacteria</taxon>
        <taxon>Moraxellales</taxon>
        <taxon>Moraxellaceae</taxon>
        <taxon>Moraxella</taxon>
    </lineage>
</organism>
<protein>
    <submittedName>
        <fullName evidence="1">Uncharacterized protein</fullName>
    </submittedName>
</protein>
<sequence length="335" mass="39114">MNFNDIYNPNQSLAIVLRGANNKKIVDSFYYLLDVCDEILDKDFKKNIAKNIEFAESHSILGGILFHFINHLVKSITKNNIYEINDVFISFNKFISFYDREKIIFSGVGDVGNLYLNQFNKINDDAYEFSCKPINVNLIDEYKLKINNLMNFIKDIDFETYMEIDNIVDDIYVFGVDFKDSQEMVYSGSDFDKLGCIFFNEDIFVDKDDLFILDKIIHESAHQILLSVMIHDEVVLNSDDERYPSPLRTGLRTMNGIYHAAFVLYRIARFFNQIIKKQNTQYSYDDLISHINKNKEQFLACYDVISKNGKLTNLGSAIIENCYKELKDMPNEINR</sequence>
<proteinExistence type="predicted"/>
<evidence type="ECO:0000313" key="1">
    <source>
        <dbReference type="EMBL" id="OAU98764.1"/>
    </source>
</evidence>
<dbReference type="Proteomes" id="UP000078446">
    <property type="component" value="Unassembled WGS sequence"/>
</dbReference>
<dbReference type="NCBIfam" id="TIGR04267">
    <property type="entry name" value="mod_HExxH"/>
    <property type="match status" value="1"/>
</dbReference>
<dbReference type="AlphaFoldDB" id="A0A198XEK5"/>
<accession>A0A198XEK5</accession>
<gene>
    <name evidence="1" type="ORF">AO382_2275</name>
</gene>